<sequence>EATGRRHRAWGCHASRERCGDDLARAAGRALRGRADHPLRHGAVRRAVRVRGQGVRPARHDGPQGGQARGPVHAVRARRLGRGDARRRPRRRRRLRPRRDGRDHRERDRRARDDGGPARRVHGPRPEAHLAVLRPDVHRRHRRRRRVDALQRARAQLRDRVGVRDERARDRRLLPRDPERGGARDARRRLGGGGDADVDRRLRQHDRALHPQRLARHGVAPLRRHARRLRPRRGRGRGRARGARARAAARRAHLRRARRLRGHRRRLPPHRPAPGARGAAARDAAGAPRRRAGAGGRRLRQRPRDVDAAQRPERDARDQGGVRRPRARPERELDEERHRAHARRGRRRRVHRLRARHPGRRGPADDQLRDARPRLRPRLHAERAAHARGARGRDQQLRLRRAQRVARRQALRGV</sequence>
<dbReference type="EMBL" id="CADCTU010000337">
    <property type="protein sequence ID" value="CAA9310969.1"/>
    <property type="molecule type" value="Genomic_DNA"/>
</dbReference>
<feature type="compositionally biased region" description="Basic and acidic residues" evidence="1">
    <location>
        <begin position="302"/>
        <end position="338"/>
    </location>
</feature>
<feature type="compositionally biased region" description="Basic residues" evidence="1">
    <location>
        <begin position="87"/>
        <end position="97"/>
    </location>
</feature>
<feature type="region of interest" description="Disordered" evidence="1">
    <location>
        <begin position="161"/>
        <end position="397"/>
    </location>
</feature>
<feature type="compositionally biased region" description="Basic and acidic residues" evidence="1">
    <location>
        <begin position="362"/>
        <end position="397"/>
    </location>
</feature>
<feature type="compositionally biased region" description="Basic and acidic residues" evidence="1">
    <location>
        <begin position="161"/>
        <end position="185"/>
    </location>
</feature>
<feature type="non-terminal residue" evidence="2">
    <location>
        <position position="414"/>
    </location>
</feature>
<dbReference type="AlphaFoldDB" id="A0A6J4KQ43"/>
<keyword evidence="2" id="KW-0808">Transferase</keyword>
<keyword evidence="2" id="KW-0012">Acyltransferase</keyword>
<feature type="compositionally biased region" description="Basic and acidic residues" evidence="1">
    <location>
        <begin position="98"/>
        <end position="117"/>
    </location>
</feature>
<evidence type="ECO:0000256" key="1">
    <source>
        <dbReference type="SAM" id="MobiDB-lite"/>
    </source>
</evidence>
<feature type="compositionally biased region" description="Basic residues" evidence="1">
    <location>
        <begin position="339"/>
        <end position="360"/>
    </location>
</feature>
<dbReference type="GO" id="GO:0004315">
    <property type="term" value="F:3-oxoacyl-[acyl-carrier-protein] synthase activity"/>
    <property type="evidence" value="ECO:0007669"/>
    <property type="project" value="UniProtKB-EC"/>
</dbReference>
<dbReference type="EC" id="2.3.1.179" evidence="2"/>
<proteinExistence type="predicted"/>
<protein>
    <submittedName>
        <fullName evidence="2">3-oxoacyl-[acyl-carrier-protein] synthase, KASII</fullName>
        <ecNumber evidence="2">2.3.1.179</ecNumber>
    </submittedName>
</protein>
<feature type="compositionally biased region" description="Basic residues" evidence="1">
    <location>
        <begin position="222"/>
        <end position="269"/>
    </location>
</feature>
<feature type="compositionally biased region" description="Low complexity" evidence="1">
    <location>
        <begin position="273"/>
        <end position="287"/>
    </location>
</feature>
<feature type="compositionally biased region" description="Basic residues" evidence="1">
    <location>
        <begin position="288"/>
        <end position="301"/>
    </location>
</feature>
<feature type="compositionally biased region" description="Basic and acidic residues" evidence="1">
    <location>
        <begin position="197"/>
        <end position="209"/>
    </location>
</feature>
<feature type="region of interest" description="Disordered" evidence="1">
    <location>
        <begin position="47"/>
        <end position="129"/>
    </location>
</feature>
<feature type="non-terminal residue" evidence="2">
    <location>
        <position position="1"/>
    </location>
</feature>
<name>A0A6J4KQ43_9BACT</name>
<accession>A0A6J4KQ43</accession>
<gene>
    <name evidence="2" type="ORF">AVDCRST_MAG11-1499</name>
</gene>
<evidence type="ECO:0000313" key="2">
    <source>
        <dbReference type="EMBL" id="CAA9310969.1"/>
    </source>
</evidence>
<reference evidence="2" key="1">
    <citation type="submission" date="2020-02" db="EMBL/GenBank/DDBJ databases">
        <authorList>
            <person name="Meier V. D."/>
        </authorList>
    </citation>
    <scope>NUCLEOTIDE SEQUENCE</scope>
    <source>
        <strain evidence="2">AVDCRST_MAG11</strain>
    </source>
</reference>
<organism evidence="2">
    <name type="scientific">uncultured Gemmatimonadaceae bacterium</name>
    <dbReference type="NCBI Taxonomy" id="246130"/>
    <lineage>
        <taxon>Bacteria</taxon>
        <taxon>Pseudomonadati</taxon>
        <taxon>Gemmatimonadota</taxon>
        <taxon>Gemmatimonadia</taxon>
        <taxon>Gemmatimonadales</taxon>
        <taxon>Gemmatimonadaceae</taxon>
        <taxon>environmental samples</taxon>
    </lineage>
</organism>